<name>A0A9W9A1P6_9AGAR</name>
<keyword evidence="2" id="KW-0812">Transmembrane</keyword>
<accession>A0A9W9A1P6</accession>
<keyword evidence="2" id="KW-1133">Transmembrane helix</keyword>
<evidence type="ECO:0000313" key="3">
    <source>
        <dbReference type="EMBL" id="KAJ4471479.1"/>
    </source>
</evidence>
<evidence type="ECO:0000256" key="2">
    <source>
        <dbReference type="SAM" id="Phobius"/>
    </source>
</evidence>
<evidence type="ECO:0000256" key="1">
    <source>
        <dbReference type="SAM" id="MobiDB-lite"/>
    </source>
</evidence>
<dbReference type="OrthoDB" id="2796521at2759"/>
<dbReference type="EMBL" id="JAOTPV010000022">
    <property type="protein sequence ID" value="KAJ4471479.1"/>
    <property type="molecule type" value="Genomic_DNA"/>
</dbReference>
<dbReference type="AlphaFoldDB" id="A0A9W9A1P6"/>
<keyword evidence="4" id="KW-1185">Reference proteome</keyword>
<organism evidence="3 4">
    <name type="scientific">Lentinula aciculospora</name>
    <dbReference type="NCBI Taxonomy" id="153920"/>
    <lineage>
        <taxon>Eukaryota</taxon>
        <taxon>Fungi</taxon>
        <taxon>Dikarya</taxon>
        <taxon>Basidiomycota</taxon>
        <taxon>Agaricomycotina</taxon>
        <taxon>Agaricomycetes</taxon>
        <taxon>Agaricomycetidae</taxon>
        <taxon>Agaricales</taxon>
        <taxon>Marasmiineae</taxon>
        <taxon>Omphalotaceae</taxon>
        <taxon>Lentinula</taxon>
    </lineage>
</organism>
<evidence type="ECO:0000313" key="4">
    <source>
        <dbReference type="Proteomes" id="UP001150266"/>
    </source>
</evidence>
<proteinExistence type="predicted"/>
<feature type="transmembrane region" description="Helical" evidence="2">
    <location>
        <begin position="251"/>
        <end position="274"/>
    </location>
</feature>
<protein>
    <submittedName>
        <fullName evidence="3">Uncharacterized protein</fullName>
    </submittedName>
</protein>
<reference evidence="3" key="1">
    <citation type="submission" date="2022-08" db="EMBL/GenBank/DDBJ databases">
        <title>A Global Phylogenomic Analysis of the Shiitake Genus Lentinula.</title>
        <authorList>
            <consortium name="DOE Joint Genome Institute"/>
            <person name="Sierra-Patev S."/>
            <person name="Min B."/>
            <person name="Naranjo-Ortiz M."/>
            <person name="Looney B."/>
            <person name="Konkel Z."/>
            <person name="Slot J.C."/>
            <person name="Sakamoto Y."/>
            <person name="Steenwyk J.L."/>
            <person name="Rokas A."/>
            <person name="Carro J."/>
            <person name="Camarero S."/>
            <person name="Ferreira P."/>
            <person name="Molpeceres G."/>
            <person name="Ruiz-Duenas F.J."/>
            <person name="Serrano A."/>
            <person name="Henrissat B."/>
            <person name="Drula E."/>
            <person name="Hughes K.W."/>
            <person name="Mata J.L."/>
            <person name="Ishikawa N.K."/>
            <person name="Vargas-Isla R."/>
            <person name="Ushijima S."/>
            <person name="Smith C.A."/>
            <person name="Ahrendt S."/>
            <person name="Andreopoulos W."/>
            <person name="He G."/>
            <person name="Labutti K."/>
            <person name="Lipzen A."/>
            <person name="Ng V."/>
            <person name="Riley R."/>
            <person name="Sandor L."/>
            <person name="Barry K."/>
            <person name="Martinez A.T."/>
            <person name="Xiao Y."/>
            <person name="Gibbons J.G."/>
            <person name="Terashima K."/>
            <person name="Grigoriev I.V."/>
            <person name="Hibbett D.S."/>
        </authorList>
    </citation>
    <scope>NUCLEOTIDE SEQUENCE</scope>
    <source>
        <strain evidence="3">JLM2183</strain>
    </source>
</reference>
<keyword evidence="2" id="KW-0472">Membrane</keyword>
<gene>
    <name evidence="3" type="ORF">J3R30DRAFT_1083925</name>
</gene>
<feature type="region of interest" description="Disordered" evidence="1">
    <location>
        <begin position="1"/>
        <end position="33"/>
    </location>
</feature>
<feature type="transmembrane region" description="Helical" evidence="2">
    <location>
        <begin position="196"/>
        <end position="213"/>
    </location>
</feature>
<comment type="caution">
    <text evidence="3">The sequence shown here is derived from an EMBL/GenBank/DDBJ whole genome shotgun (WGS) entry which is preliminary data.</text>
</comment>
<sequence length="307" mass="35155">MFNTISLNRPSPKELAVSSQTARESTWGMKHPPKRPAPLPGWIRVKFYSHIYKIRYEMLPDMEGDVKLNLSGELDMKKVCQLWNLEACVAIDPMRWIPVESYRPRWLSALAVRVLSERNKCIMFIEPKPLSPSTAHKRKLREASIHLQTSISMLSHLSFSVTSSVVNTSVDFVGRGTAKVNRVWVYLDERTKFPMLTRYAVMPLAFIFSWIAMKTIASPAGRYVHSTKVSCKKRFKIAMASSHVLRIHEQMHWIVLSICLMMLIVGLLLLLNALGWNAQYRTMSLLRQPSVWAQRGENRGLMGARAV</sequence>
<dbReference type="Proteomes" id="UP001150266">
    <property type="component" value="Unassembled WGS sequence"/>
</dbReference>